<evidence type="ECO:0000256" key="6">
    <source>
        <dbReference type="ARBA" id="ARBA00022840"/>
    </source>
</evidence>
<evidence type="ECO:0000256" key="4">
    <source>
        <dbReference type="ARBA" id="ARBA00022741"/>
    </source>
</evidence>
<evidence type="ECO:0000256" key="1">
    <source>
        <dbReference type="ARBA" id="ARBA00009684"/>
    </source>
</evidence>
<keyword evidence="4" id="KW-0547">Nucleotide-binding</keyword>
<dbReference type="SUPFAM" id="SSF54211">
    <property type="entry name" value="Ribosomal protein S5 domain 2-like"/>
    <property type="match status" value="1"/>
</dbReference>
<feature type="domain" description="GHMP kinase N-terminal" evidence="8">
    <location>
        <begin position="21"/>
        <end position="97"/>
    </location>
</feature>
<comment type="similarity">
    <text evidence="1">Belongs to the GHMP kinase family. IspE subfamily.</text>
</comment>
<evidence type="ECO:0000259" key="9">
    <source>
        <dbReference type="Pfam" id="PF08544"/>
    </source>
</evidence>
<keyword evidence="6" id="KW-0067">ATP-binding</keyword>
<evidence type="ECO:0000256" key="3">
    <source>
        <dbReference type="ARBA" id="ARBA00022679"/>
    </source>
</evidence>
<name>A0A1J5PEH4_9ZZZZ</name>
<dbReference type="SUPFAM" id="SSF55060">
    <property type="entry name" value="GHMP Kinase, C-terminal domain"/>
    <property type="match status" value="1"/>
</dbReference>
<dbReference type="InterPro" id="IPR013750">
    <property type="entry name" value="GHMP_kinase_C_dom"/>
</dbReference>
<dbReference type="Gene3D" id="3.30.230.10">
    <property type="match status" value="1"/>
</dbReference>
<dbReference type="InterPro" id="IPR004424">
    <property type="entry name" value="IspE"/>
</dbReference>
<dbReference type="GO" id="GO:0016114">
    <property type="term" value="P:terpenoid biosynthetic process"/>
    <property type="evidence" value="ECO:0007669"/>
    <property type="project" value="InterPro"/>
</dbReference>
<reference evidence="10" key="1">
    <citation type="submission" date="2016-10" db="EMBL/GenBank/DDBJ databases">
        <title>Sequence of Gallionella enrichment culture.</title>
        <authorList>
            <person name="Poehlein A."/>
            <person name="Muehling M."/>
            <person name="Daniel R."/>
        </authorList>
    </citation>
    <scope>NUCLEOTIDE SEQUENCE</scope>
</reference>
<evidence type="ECO:0000313" key="10">
    <source>
        <dbReference type="EMBL" id="OIQ70041.1"/>
    </source>
</evidence>
<evidence type="ECO:0000259" key="8">
    <source>
        <dbReference type="Pfam" id="PF00288"/>
    </source>
</evidence>
<evidence type="ECO:0000256" key="2">
    <source>
        <dbReference type="ARBA" id="ARBA00012052"/>
    </source>
</evidence>
<gene>
    <name evidence="10" type="primary">ispE_16</name>
    <name evidence="10" type="ORF">GALL_483500</name>
</gene>
<dbReference type="HAMAP" id="MF_00061">
    <property type="entry name" value="IspE"/>
    <property type="match status" value="1"/>
</dbReference>
<dbReference type="EC" id="2.7.1.148" evidence="2"/>
<dbReference type="Pfam" id="PF00288">
    <property type="entry name" value="GHMP_kinases_N"/>
    <property type="match status" value="1"/>
</dbReference>
<proteinExistence type="inferred from homology"/>
<dbReference type="InterPro" id="IPR020568">
    <property type="entry name" value="Ribosomal_Su5_D2-typ_SF"/>
</dbReference>
<dbReference type="AlphaFoldDB" id="A0A1J5PEH4"/>
<organism evidence="10">
    <name type="scientific">mine drainage metagenome</name>
    <dbReference type="NCBI Taxonomy" id="410659"/>
    <lineage>
        <taxon>unclassified sequences</taxon>
        <taxon>metagenomes</taxon>
        <taxon>ecological metagenomes</taxon>
    </lineage>
</organism>
<keyword evidence="3 10" id="KW-0808">Transferase</keyword>
<keyword evidence="5 10" id="KW-0418">Kinase</keyword>
<accession>A0A1J5PEH4</accession>
<dbReference type="InterPro" id="IPR006204">
    <property type="entry name" value="GHMP_kinase_N_dom"/>
</dbReference>
<comment type="caution">
    <text evidence="10">The sequence shown here is derived from an EMBL/GenBank/DDBJ whole genome shotgun (WGS) entry which is preliminary data.</text>
</comment>
<dbReference type="PANTHER" id="PTHR43527:SF2">
    <property type="entry name" value="4-DIPHOSPHOCYTIDYL-2-C-METHYL-D-ERYTHRITOL KINASE, CHLOROPLASTIC"/>
    <property type="match status" value="1"/>
</dbReference>
<protein>
    <recommendedName>
        <fullName evidence="2">4-(cytidine 5'-diphospho)-2-C-methyl-D-erythritol kinase</fullName>
        <ecNumber evidence="2">2.7.1.148</ecNumber>
    </recommendedName>
    <alternativeName>
        <fullName evidence="7">4-(cytidine-5'-diphospho)-2-C-methyl-D-erythritol kinase</fullName>
    </alternativeName>
</protein>
<evidence type="ECO:0000256" key="7">
    <source>
        <dbReference type="ARBA" id="ARBA00032554"/>
    </source>
</evidence>
<dbReference type="GO" id="GO:0005524">
    <property type="term" value="F:ATP binding"/>
    <property type="evidence" value="ECO:0007669"/>
    <property type="project" value="UniProtKB-KW"/>
</dbReference>
<dbReference type="InterPro" id="IPR014721">
    <property type="entry name" value="Ribsml_uS5_D2-typ_fold_subgr"/>
</dbReference>
<dbReference type="PANTHER" id="PTHR43527">
    <property type="entry name" value="4-DIPHOSPHOCYTIDYL-2-C-METHYL-D-ERYTHRITOL KINASE, CHLOROPLASTIC"/>
    <property type="match status" value="1"/>
</dbReference>
<dbReference type="GO" id="GO:0050515">
    <property type="term" value="F:4-(cytidine 5'-diphospho)-2-C-methyl-D-erythritol kinase activity"/>
    <property type="evidence" value="ECO:0007669"/>
    <property type="project" value="UniProtKB-EC"/>
</dbReference>
<dbReference type="NCBIfam" id="TIGR00154">
    <property type="entry name" value="ispE"/>
    <property type="match status" value="1"/>
</dbReference>
<dbReference type="InterPro" id="IPR036554">
    <property type="entry name" value="GHMP_kinase_C_sf"/>
</dbReference>
<dbReference type="Pfam" id="PF08544">
    <property type="entry name" value="GHMP_kinases_C"/>
    <property type="match status" value="1"/>
</dbReference>
<sequence>MRRDDGHIRRLGAAELPEHDLCVRAAVLLQQTAGCRLGVDIQLRKSIPQQAGLGGGSSDAATVLIGLNRLWGLNLSRAGLMRLALQLGADVPVFIFGRNAWAQGVGEELQAVDLPTPLWVVVHPARGLSTHAVFSAFDLTSAATAEKISGFAEWLNTTRNSATRNSAPGLKEPALVEMWGANDLQQPAIAAEPEVGRAMAELLARMARSGAKLRFAARMSGSGSAVFAWLDSEGAHGALDDLPAGWQGRVCSGLSRHPLQGWIDA</sequence>
<feature type="domain" description="GHMP kinase C-terminal" evidence="9">
    <location>
        <begin position="193"/>
        <end position="239"/>
    </location>
</feature>
<dbReference type="EMBL" id="MLJW01004399">
    <property type="protein sequence ID" value="OIQ70041.1"/>
    <property type="molecule type" value="Genomic_DNA"/>
</dbReference>
<evidence type="ECO:0000256" key="5">
    <source>
        <dbReference type="ARBA" id="ARBA00022777"/>
    </source>
</evidence>
<dbReference type="Gene3D" id="3.30.70.890">
    <property type="entry name" value="GHMP kinase, C-terminal domain"/>
    <property type="match status" value="1"/>
</dbReference>
<dbReference type="PIRSF" id="PIRSF010376">
    <property type="entry name" value="IspE"/>
    <property type="match status" value="1"/>
</dbReference>